<name>A0ACC1YK51_MELAZ</name>
<keyword evidence="1" id="KW-0812">Transmembrane</keyword>
<organism evidence="1 2">
    <name type="scientific">Melia azedarach</name>
    <name type="common">Chinaberry tree</name>
    <dbReference type="NCBI Taxonomy" id="155640"/>
    <lineage>
        <taxon>Eukaryota</taxon>
        <taxon>Viridiplantae</taxon>
        <taxon>Streptophyta</taxon>
        <taxon>Embryophyta</taxon>
        <taxon>Tracheophyta</taxon>
        <taxon>Spermatophyta</taxon>
        <taxon>Magnoliopsida</taxon>
        <taxon>eudicotyledons</taxon>
        <taxon>Gunneridae</taxon>
        <taxon>Pentapetalae</taxon>
        <taxon>rosids</taxon>
        <taxon>malvids</taxon>
        <taxon>Sapindales</taxon>
        <taxon>Meliaceae</taxon>
        <taxon>Melia</taxon>
    </lineage>
</organism>
<keyword evidence="2" id="KW-1185">Reference proteome</keyword>
<accession>A0ACC1YK51</accession>
<proteinExistence type="predicted"/>
<keyword evidence="1" id="KW-0472">Membrane</keyword>
<gene>
    <name evidence="1" type="ORF">OWV82_006873</name>
</gene>
<comment type="caution">
    <text evidence="1">The sequence shown here is derived from an EMBL/GenBank/DDBJ whole genome shotgun (WGS) entry which is preliminary data.</text>
</comment>
<sequence>MRNIKICPTMVFGSPEMRRGEALQLTDKWQDDYGSGNRHDPEYYWHARRAFLNSYHFSEEKKLKEKFKRSVKELNEAAMGIVSDIREEISKRKIGFRVLKIKFALPSLFMTSVRCFTPWFNKRDLIDA</sequence>
<evidence type="ECO:0000313" key="2">
    <source>
        <dbReference type="Proteomes" id="UP001164539"/>
    </source>
</evidence>
<evidence type="ECO:0000313" key="1">
    <source>
        <dbReference type="EMBL" id="KAJ4723508.1"/>
    </source>
</evidence>
<dbReference type="Proteomes" id="UP001164539">
    <property type="component" value="Chromosome 3"/>
</dbReference>
<reference evidence="1 2" key="1">
    <citation type="journal article" date="2023" name="Science">
        <title>Complex scaffold remodeling in plant triterpene biosynthesis.</title>
        <authorList>
            <person name="De La Pena R."/>
            <person name="Hodgson H."/>
            <person name="Liu J.C."/>
            <person name="Stephenson M.J."/>
            <person name="Martin A.C."/>
            <person name="Owen C."/>
            <person name="Harkess A."/>
            <person name="Leebens-Mack J."/>
            <person name="Jimenez L.E."/>
            <person name="Osbourn A."/>
            <person name="Sattely E.S."/>
        </authorList>
    </citation>
    <scope>NUCLEOTIDE SEQUENCE [LARGE SCALE GENOMIC DNA]</scope>
    <source>
        <strain evidence="2">cv. JPN11</strain>
        <tissue evidence="1">Leaf</tissue>
    </source>
</reference>
<dbReference type="EMBL" id="CM051396">
    <property type="protein sequence ID" value="KAJ4723508.1"/>
    <property type="molecule type" value="Genomic_DNA"/>
</dbReference>
<protein>
    <submittedName>
        <fullName evidence="1">Transmembrane protein</fullName>
    </submittedName>
</protein>